<dbReference type="SUPFAM" id="SSF55048">
    <property type="entry name" value="Probable ACP-binding domain of malonyl-CoA ACP transacylase"/>
    <property type="match status" value="1"/>
</dbReference>
<dbReference type="Pfam" id="PF02801">
    <property type="entry name" value="Ketoacyl-synt_C"/>
    <property type="match status" value="1"/>
</dbReference>
<dbReference type="InterPro" id="IPR014031">
    <property type="entry name" value="Ketoacyl_synth_C"/>
</dbReference>
<proteinExistence type="predicted"/>
<keyword evidence="3" id="KW-0808">Transferase</keyword>
<dbReference type="Gene3D" id="3.40.47.10">
    <property type="match status" value="1"/>
</dbReference>
<dbReference type="SUPFAM" id="SSF52151">
    <property type="entry name" value="FabD/lysophospholipase-like"/>
    <property type="match status" value="1"/>
</dbReference>
<dbReference type="InterPro" id="IPR020841">
    <property type="entry name" value="PKS_Beta-ketoAc_synthase_dom"/>
</dbReference>
<dbReference type="PROSITE" id="PS52004">
    <property type="entry name" value="KS3_2"/>
    <property type="match status" value="1"/>
</dbReference>
<keyword evidence="2" id="KW-0597">Phosphoprotein</keyword>
<dbReference type="EMBL" id="JAVREO010000034">
    <property type="protein sequence ID" value="MDT0270775.1"/>
    <property type="molecule type" value="Genomic_DNA"/>
</dbReference>
<dbReference type="PROSITE" id="PS00606">
    <property type="entry name" value="KS3_1"/>
    <property type="match status" value="1"/>
</dbReference>
<evidence type="ECO:0000313" key="11">
    <source>
        <dbReference type="EMBL" id="MDT0270775.1"/>
    </source>
</evidence>
<dbReference type="InterPro" id="IPR016039">
    <property type="entry name" value="Thiolase-like"/>
</dbReference>
<dbReference type="PANTHER" id="PTHR43775:SF51">
    <property type="entry name" value="INACTIVE PHENOLPHTHIOCEROL SYNTHESIS POLYKETIDE SYNTHASE TYPE I PKS1-RELATED"/>
    <property type="match status" value="1"/>
</dbReference>
<dbReference type="CDD" id="cd08956">
    <property type="entry name" value="KR_3_FAS_SDR_x"/>
    <property type="match status" value="1"/>
</dbReference>
<dbReference type="Gene3D" id="1.10.1200.10">
    <property type="entry name" value="ACP-like"/>
    <property type="match status" value="2"/>
</dbReference>
<dbReference type="SMART" id="SM00822">
    <property type="entry name" value="PKS_KR"/>
    <property type="match status" value="2"/>
</dbReference>
<feature type="non-terminal residue" evidence="11">
    <location>
        <position position="1"/>
    </location>
</feature>
<dbReference type="InterPro" id="IPR049900">
    <property type="entry name" value="PKS_mFAS_DH"/>
</dbReference>
<dbReference type="SMART" id="SM00827">
    <property type="entry name" value="PKS_AT"/>
    <property type="match status" value="1"/>
</dbReference>
<dbReference type="InterPro" id="IPR036291">
    <property type="entry name" value="NAD(P)-bd_dom_sf"/>
</dbReference>
<evidence type="ECO:0000259" key="9">
    <source>
        <dbReference type="PROSITE" id="PS52004"/>
    </source>
</evidence>
<accession>A0ABU2K0J3</accession>
<dbReference type="InterPro" id="IPR009081">
    <property type="entry name" value="PP-bd_ACP"/>
</dbReference>
<dbReference type="InterPro" id="IPR016035">
    <property type="entry name" value="Acyl_Trfase/lysoPLipase"/>
</dbReference>
<keyword evidence="12" id="KW-1185">Reference proteome</keyword>
<keyword evidence="6" id="KW-0012">Acyltransferase</keyword>
<feature type="domain" description="Ketosynthase family 3 (KS3)" evidence="9">
    <location>
        <begin position="700"/>
        <end position="1111"/>
    </location>
</feature>
<keyword evidence="1" id="KW-0596">Phosphopantetheine</keyword>
<evidence type="ECO:0000256" key="1">
    <source>
        <dbReference type="ARBA" id="ARBA00022450"/>
    </source>
</evidence>
<feature type="region of interest" description="C-terminal hotdog fold" evidence="7">
    <location>
        <begin position="1"/>
        <end position="116"/>
    </location>
</feature>
<dbReference type="PROSITE" id="PS00012">
    <property type="entry name" value="PHOSPHOPANTETHEINE"/>
    <property type="match status" value="2"/>
</dbReference>
<dbReference type="InterPro" id="IPR006162">
    <property type="entry name" value="Ppantetheine_attach_site"/>
</dbReference>
<dbReference type="InterPro" id="IPR042104">
    <property type="entry name" value="PKS_dehydratase_sf"/>
</dbReference>
<dbReference type="Pfam" id="PF16197">
    <property type="entry name" value="KAsynt_C_assoc"/>
    <property type="match status" value="1"/>
</dbReference>
<feature type="domain" description="Carrier" evidence="8">
    <location>
        <begin position="599"/>
        <end position="674"/>
    </location>
</feature>
<name>A0ABU2K0J3_9ACTN</name>
<dbReference type="InterPro" id="IPR018201">
    <property type="entry name" value="Ketoacyl_synth_AS"/>
</dbReference>
<reference evidence="12" key="1">
    <citation type="submission" date="2023-07" db="EMBL/GenBank/DDBJ databases">
        <title>30 novel species of actinomycetes from the DSMZ collection.</title>
        <authorList>
            <person name="Nouioui I."/>
        </authorList>
    </citation>
    <scope>NUCLEOTIDE SEQUENCE [LARGE SCALE GENOMIC DNA]</scope>
    <source>
        <strain evidence="12">DSM 44915</strain>
    </source>
</reference>
<dbReference type="InterPro" id="IPR014030">
    <property type="entry name" value="Ketoacyl_synth_N"/>
</dbReference>
<dbReference type="PANTHER" id="PTHR43775">
    <property type="entry name" value="FATTY ACID SYNTHASE"/>
    <property type="match status" value="1"/>
</dbReference>
<dbReference type="InterPro" id="IPR050091">
    <property type="entry name" value="PKS_NRPS_Biosynth_Enz"/>
</dbReference>
<dbReference type="InterPro" id="IPR057326">
    <property type="entry name" value="KR_dom"/>
</dbReference>
<sequence length="2311" mass="238382">GLTTAWTTPDTRDVYAEVTLPEPTEPGDYAIHPALLDAVLHAAGLEERAAGGGSRAAVPFHFAGVGLFAAGASRLRVRLTRTGENGYRLLVADADGRIVAVVESLALREPNPAATRSGPPLLALAWDRDAGVAVDAAAAPATGRWAVLGDAAALPGVPAFAGLSELLDAGPEGGDAPEVVVVANLLADRDAAASEGADVAGLARVATRRALETLRAALVEPRWAETTFVLSVPGGSGAAEAVDPVAAAVWGLVRAAQSENPGRFVLLDPGAGDALRPAVVAAALGVGEPEVAVGEGALRVPRLVRLPAPAVPVAERDAAGTVLVTGASGALGGVICRHLVSERGVSRLLLVSSRGEAAPGMPELVAELTELGAEVTVAACDVADRERVRAVLAGVPAAHPLTTVVHAAGVLDDGVVTALDAERLARVLRPKVDGAWLLHELTAGAARPVEFVLFSSVAGALGSAGQASYAAANCFLDGLAAHRRALGLPGVSIAWGPWREAGMTAGLREADLERMRRGGIPALSVADGLAFFDAARVADRAAVVAVVPDLSALRALGDELAPVFGALVPAVRRRVAVAERGGSEVRAALLALPAAERAAELTRVVRDRVAAVLGYRSAAAVNETMTFQELGVDSLTGVELRNALGTAVGVRLPATMVFDYPTPSAVAAFLGDRYFQEADPAGAHVEAAGAGAGVVVDPADDPIVIVGMSCRYPGGVKGPDDLWRLVAEGGDAVSTFPENRGWDLEAIYDPDGERPGTTYVRHGAFLHDVAGFDAGLFRISPNEAREMDPQQRLLLETAWEAFEGAGVDPTSLKGEPAGVFVGLIYHDYLTGHAAGSLASGRIAYTLGLEGPAVTVDTACSSSLVALHLASQALRSGECRIAVAGGAAVMATPETFTSFAESGLARDGRCKAFSADADGTGWSEGAGILLLARLSEARRRGLTVHAVVRSSAINQDGASNGITAPNGPSQERVIRQALAQGGLTTRDVDVVEAHGTGTTLGDPIEVSSLQATYGQGRDADAPLWLGSIKSNIGHSQAAAGVAGVIKMVQAIRHGSLPRTLHAERPSPFIDWDAGEVRLLTEARPWPETGRARRAAVSSFGISGTNAHVVIEEPPAEPVPAGPAPASGPVAWPLSGAGPAALRDQAARLAALLDGTDEAYHPDGLLGSARRADPRDVAFTLAVGRAALASRAVVVGESRDELVGALRALAADEAVPAVVRGTADVRGRPVFVFPGQGSQWYGMAVELLDGAPVFAERMRECAAALAPLVEWDLIDVLRRAADGPETGLLEPVDVVQPVLFSVMVSLAALWRAHGVEPAAVVGHSQGEIAAACVAGALSLPDAARVVVSRSKAIARRLSGLGGMVSVALAPESVADRVARWEGKISLAAENGTGSAVVSGDPAALDEMIAEFEAEGIRARRVPVDYASHSAHVEHVRDDVLGVLAGITPRSAELPFFSTVTVETIDTAGLDADYWYTNLRRTVRFGPAIAELAAQGHTAFLEISPHPVLTLSMAETLEGVEAETLVTGTLRRNAGGPRQFLAALAEAQVRGIEVDWAALVPGGRRITLPGYAFQHQDYWLDSTAPAAPAARAGGADAADAADEALLRAVGSGEPGELAAELAVDPGAVTEVFQALADWRRRRAERARTDRWHYRVRWEQVTVAPARPAGHWLVALPDAEAPAAGWGPAVVAALRDGGATVTEVPVAGADRQALGTRLRELLGGGTPAGVLSLLALDDRPHPEHPSLTRGDAAGVTFFQALNDVSAQAPLWLATSGAVGAVDGDLVAPAQAATWGLGTVLGLDHPTVWGGLVDLPAASDPPALAGLLAVLAAVDGEDQVAVRGERLLARRMTRVAADEPAARAWRPRGTVLVTGGTGGVGRHVARWLAEHGAEHLVLTSRRGPDADGVPELVAELAAAGAKATVLAADAADRDAMAEALATAGAELTAVVHAAGVVSDSRPLPEQTVADYAELGRAKTVGAAVLDELLGERPLDAFVLFSSGAAVWGQSGQAGYAAANAYLDALAARRHAAGLPATSIAWGAWADGGMIDDEHGERLRRLGVREMRPPAAAVDAMRDVVERGAPDGVVADIEWERFLPTFTLARRRPLLWSLEEAIQEPESAAETAAEAPADDDTPPLVARLLGKSEEEQLQVLLDAVRAQVAVGLGYSGPGAVDSRRAFRDLGFDSVTAVELRNRLGAQAGTRLPATLIFDYPNPTALARFLQEELAPALAEAAAASEPEPVSATAELDALEAALGGGVADERERALIGERLLALAARLAEPADGPADVPVADQLAAADADSVFDFIDREFGAP</sequence>
<feature type="region of interest" description="N-terminal hotdog fold" evidence="7">
    <location>
        <position position="1"/>
    </location>
</feature>
<dbReference type="InterPro" id="IPR020806">
    <property type="entry name" value="PKS_PP-bd"/>
</dbReference>
<dbReference type="InterPro" id="IPR032821">
    <property type="entry name" value="PKS_assoc"/>
</dbReference>
<dbReference type="InterPro" id="IPR049551">
    <property type="entry name" value="PKS_DH_C"/>
</dbReference>
<evidence type="ECO:0000256" key="7">
    <source>
        <dbReference type="PROSITE-ProRule" id="PRU01363"/>
    </source>
</evidence>
<dbReference type="InterPro" id="IPR001227">
    <property type="entry name" value="Ac_transferase_dom_sf"/>
</dbReference>
<dbReference type="SMART" id="SM00823">
    <property type="entry name" value="PKS_PP"/>
    <property type="match status" value="2"/>
</dbReference>
<comment type="caution">
    <text evidence="7">Lacks conserved residue(s) required for the propagation of feature annotation.</text>
</comment>
<dbReference type="SUPFAM" id="SSF53901">
    <property type="entry name" value="Thiolase-like"/>
    <property type="match status" value="1"/>
</dbReference>
<dbReference type="Pfam" id="PF00109">
    <property type="entry name" value="ketoacyl-synt"/>
    <property type="match status" value="1"/>
</dbReference>
<dbReference type="Gene3D" id="3.40.366.10">
    <property type="entry name" value="Malonyl-Coenzyme A Acyl Carrier Protein, domain 2"/>
    <property type="match status" value="1"/>
</dbReference>
<dbReference type="Pfam" id="PF00550">
    <property type="entry name" value="PP-binding"/>
    <property type="match status" value="2"/>
</dbReference>
<evidence type="ECO:0000313" key="12">
    <source>
        <dbReference type="Proteomes" id="UP001183410"/>
    </source>
</evidence>
<dbReference type="NCBIfam" id="NF045894">
    <property type="entry name" value="PKS_plus_SDR"/>
    <property type="match status" value="1"/>
</dbReference>
<organism evidence="11 12">
    <name type="scientific">Streptomyces chisholmiae</name>
    <dbReference type="NCBI Taxonomy" id="3075540"/>
    <lineage>
        <taxon>Bacteria</taxon>
        <taxon>Bacillati</taxon>
        <taxon>Actinomycetota</taxon>
        <taxon>Actinomycetes</taxon>
        <taxon>Kitasatosporales</taxon>
        <taxon>Streptomycetaceae</taxon>
        <taxon>Streptomyces</taxon>
    </lineage>
</organism>
<comment type="caution">
    <text evidence="11">The sequence shown here is derived from an EMBL/GenBank/DDBJ whole genome shotgun (WGS) entry which is preliminary data.</text>
</comment>
<evidence type="ECO:0000259" key="8">
    <source>
        <dbReference type="PROSITE" id="PS50075"/>
    </source>
</evidence>
<dbReference type="SUPFAM" id="SSF51735">
    <property type="entry name" value="NAD(P)-binding Rossmann-fold domains"/>
    <property type="match status" value="4"/>
</dbReference>
<dbReference type="Pfam" id="PF14765">
    <property type="entry name" value="PS-DH"/>
    <property type="match status" value="1"/>
</dbReference>
<dbReference type="InterPro" id="IPR016036">
    <property type="entry name" value="Malonyl_transacylase_ACP-bd"/>
</dbReference>
<dbReference type="CDD" id="cd00833">
    <property type="entry name" value="PKS"/>
    <property type="match status" value="1"/>
</dbReference>
<dbReference type="PROSITE" id="PS50075">
    <property type="entry name" value="CARRIER"/>
    <property type="match status" value="2"/>
</dbReference>
<dbReference type="Gene3D" id="3.10.129.110">
    <property type="entry name" value="Polyketide synthase dehydratase"/>
    <property type="match status" value="1"/>
</dbReference>
<gene>
    <name evidence="11" type="ORF">RM844_31350</name>
</gene>
<dbReference type="Pfam" id="PF00698">
    <property type="entry name" value="Acyl_transf_1"/>
    <property type="match status" value="1"/>
</dbReference>
<dbReference type="SUPFAM" id="SSF47336">
    <property type="entry name" value="ACP-like"/>
    <property type="match status" value="2"/>
</dbReference>
<evidence type="ECO:0000256" key="5">
    <source>
        <dbReference type="ARBA" id="ARBA00023268"/>
    </source>
</evidence>
<dbReference type="SMART" id="SM00825">
    <property type="entry name" value="PKS_KS"/>
    <property type="match status" value="1"/>
</dbReference>
<dbReference type="RefSeq" id="WP_311670839.1">
    <property type="nucleotide sequence ID" value="NZ_JAVREO010000034.1"/>
</dbReference>
<evidence type="ECO:0000256" key="2">
    <source>
        <dbReference type="ARBA" id="ARBA00022553"/>
    </source>
</evidence>
<dbReference type="PROSITE" id="PS52019">
    <property type="entry name" value="PKS_MFAS_DH"/>
    <property type="match status" value="1"/>
</dbReference>
<feature type="domain" description="PKS/mFAS DH" evidence="10">
    <location>
        <begin position="1"/>
        <end position="116"/>
    </location>
</feature>
<dbReference type="InterPro" id="IPR014043">
    <property type="entry name" value="Acyl_transferase_dom"/>
</dbReference>
<dbReference type="Gene3D" id="3.30.70.3290">
    <property type="match status" value="1"/>
</dbReference>
<dbReference type="Gene3D" id="3.40.50.720">
    <property type="entry name" value="NAD(P)-binding Rossmann-like Domain"/>
    <property type="match status" value="2"/>
</dbReference>
<evidence type="ECO:0000256" key="6">
    <source>
        <dbReference type="ARBA" id="ARBA00023315"/>
    </source>
</evidence>
<evidence type="ECO:0000256" key="3">
    <source>
        <dbReference type="ARBA" id="ARBA00022679"/>
    </source>
</evidence>
<dbReference type="InterPro" id="IPR013968">
    <property type="entry name" value="PKS_KR"/>
</dbReference>
<protein>
    <submittedName>
        <fullName evidence="11">SDR family NAD(P)-dependent oxidoreductase</fullName>
    </submittedName>
</protein>
<feature type="domain" description="Carrier" evidence="8">
    <location>
        <begin position="2148"/>
        <end position="2223"/>
    </location>
</feature>
<dbReference type="InterPro" id="IPR036736">
    <property type="entry name" value="ACP-like_sf"/>
</dbReference>
<evidence type="ECO:0000259" key="10">
    <source>
        <dbReference type="PROSITE" id="PS52019"/>
    </source>
</evidence>
<dbReference type="Proteomes" id="UP001183410">
    <property type="component" value="Unassembled WGS sequence"/>
</dbReference>
<keyword evidence="4" id="KW-0045">Antibiotic biosynthesis</keyword>
<evidence type="ECO:0000256" key="4">
    <source>
        <dbReference type="ARBA" id="ARBA00023194"/>
    </source>
</evidence>
<dbReference type="SMART" id="SM01294">
    <property type="entry name" value="PKS_PP_betabranch"/>
    <property type="match status" value="2"/>
</dbReference>
<dbReference type="Pfam" id="PF08659">
    <property type="entry name" value="KR"/>
    <property type="match status" value="2"/>
</dbReference>
<keyword evidence="5" id="KW-0511">Multifunctional enzyme</keyword>
<dbReference type="CDD" id="cd08952">
    <property type="entry name" value="KR_1_SDR_x"/>
    <property type="match status" value="1"/>
</dbReference>